<protein>
    <submittedName>
        <fullName evidence="4">Ferredoxin--NADP reductase</fullName>
        <ecNumber evidence="4">1.18.1.2</ecNumber>
    </submittedName>
</protein>
<keyword evidence="5" id="KW-1185">Reference proteome</keyword>
<dbReference type="RefSeq" id="WP_223987715.1">
    <property type="nucleotide sequence ID" value="NZ_CAJZAG010000004.1"/>
</dbReference>
<evidence type="ECO:0000313" key="4">
    <source>
        <dbReference type="EMBL" id="CAG9171206.1"/>
    </source>
</evidence>
<feature type="domain" description="Cyclic nucleotide-binding" evidence="3">
    <location>
        <begin position="44"/>
        <end position="164"/>
    </location>
</feature>
<organism evidence="4 5">
    <name type="scientific">Cupriavidus pampae</name>
    <dbReference type="NCBI Taxonomy" id="659251"/>
    <lineage>
        <taxon>Bacteria</taxon>
        <taxon>Pseudomonadati</taxon>
        <taxon>Pseudomonadota</taxon>
        <taxon>Betaproteobacteria</taxon>
        <taxon>Burkholderiales</taxon>
        <taxon>Burkholderiaceae</taxon>
        <taxon>Cupriavidus</taxon>
    </lineage>
</organism>
<dbReference type="InterPro" id="IPR050097">
    <property type="entry name" value="Ferredoxin-NADP_redctase_2"/>
</dbReference>
<dbReference type="Gene3D" id="3.50.50.60">
    <property type="entry name" value="FAD/NAD(P)-binding domain"/>
    <property type="match status" value="2"/>
</dbReference>
<proteinExistence type="predicted"/>
<dbReference type="Pfam" id="PF00027">
    <property type="entry name" value="cNMP_binding"/>
    <property type="match status" value="1"/>
</dbReference>
<dbReference type="SUPFAM" id="SSF51905">
    <property type="entry name" value="FAD/NAD(P)-binding domain"/>
    <property type="match status" value="1"/>
</dbReference>
<keyword evidence="2 4" id="KW-0560">Oxidoreductase</keyword>
<reference evidence="4 5" key="1">
    <citation type="submission" date="2021-08" db="EMBL/GenBank/DDBJ databases">
        <authorList>
            <person name="Peeters C."/>
        </authorList>
    </citation>
    <scope>NUCLEOTIDE SEQUENCE [LARGE SCALE GENOMIC DNA]</scope>
    <source>
        <strain evidence="4 5">LMG 32289</strain>
    </source>
</reference>
<keyword evidence="1" id="KW-0285">Flavoprotein</keyword>
<dbReference type="InterPro" id="IPR000595">
    <property type="entry name" value="cNMP-bd_dom"/>
</dbReference>
<gene>
    <name evidence="4" type="ORF">LMG32289_02278</name>
</gene>
<dbReference type="GO" id="GO:0004324">
    <property type="term" value="F:ferredoxin-NADP+ reductase activity"/>
    <property type="evidence" value="ECO:0007669"/>
    <property type="project" value="UniProtKB-EC"/>
</dbReference>
<dbReference type="Pfam" id="PF07992">
    <property type="entry name" value="Pyr_redox_2"/>
    <property type="match status" value="1"/>
</dbReference>
<dbReference type="EC" id="1.18.1.2" evidence="4"/>
<dbReference type="InterPro" id="IPR036188">
    <property type="entry name" value="FAD/NAD-bd_sf"/>
</dbReference>
<evidence type="ECO:0000256" key="2">
    <source>
        <dbReference type="ARBA" id="ARBA00023002"/>
    </source>
</evidence>
<dbReference type="PROSITE" id="PS50042">
    <property type="entry name" value="CNMP_BINDING_3"/>
    <property type="match status" value="1"/>
</dbReference>
<dbReference type="EMBL" id="CAJZAG010000004">
    <property type="protein sequence ID" value="CAG9171206.1"/>
    <property type="molecule type" value="Genomic_DNA"/>
</dbReference>
<dbReference type="PRINTS" id="PR00368">
    <property type="entry name" value="FADPNR"/>
</dbReference>
<dbReference type="SMART" id="SM00100">
    <property type="entry name" value="cNMP"/>
    <property type="match status" value="1"/>
</dbReference>
<accession>A0ABM8WUQ4</accession>
<sequence>MSQNLSHVPDAIRAADRSTDAADGVIATEEGAVYSPLMLRRHQMYPCLTQAEIERVSTFGTRRQWHADDYVVRTGGPGMGMILVLAGHVRVLQRDGLERSSLVTEHGPGNFLAEIGQLSGSPELVDGLALDEVDAVVIPPERLRALLVAEAELGERIMRALILRRAALIERGRGPILVGRSDDSRMSLLQSFLRRNNHPHTVLDIDVDAEAARMFAADTCAPRDLPLVVCPGGNLLRRPDTGQLASCLGLLPEFQPEQVYDVVIVGAGPAGLASAVYAASEGLCVTVLDSLSPGGQAGASARIENYLGFPTGISGQTLASRAFAQAQKFGAHIAIPLEVERLQCSGRNDDTHQVMLKDGRSIRTRAVVIACGAAYRRPPLPRLAEFEGRGVYYWASPVEARLCAKQEVVLVGGGNSAGQAAVYLATHAAHVHVVIRGPGLEQSMSRYLIDRIASQPNITVHCHTEVEALGGARVLDDVTLRHRDTDVRTHLAVHHVFLFTGAEPNTGWLRECDIGLDAKGFVLTGLDLDQAQGSNGSLQTSVPGIFAVGDVRSGSTKRVATAVGEGAAVVSQIHTYLAAHATV</sequence>
<dbReference type="Gene3D" id="2.60.120.10">
    <property type="entry name" value="Jelly Rolls"/>
    <property type="match status" value="1"/>
</dbReference>
<dbReference type="Proteomes" id="UP000706525">
    <property type="component" value="Unassembled WGS sequence"/>
</dbReference>
<dbReference type="CDD" id="cd00038">
    <property type="entry name" value="CAP_ED"/>
    <property type="match status" value="1"/>
</dbReference>
<dbReference type="InterPro" id="IPR018490">
    <property type="entry name" value="cNMP-bd_dom_sf"/>
</dbReference>
<evidence type="ECO:0000256" key="1">
    <source>
        <dbReference type="ARBA" id="ARBA00022630"/>
    </source>
</evidence>
<evidence type="ECO:0000259" key="3">
    <source>
        <dbReference type="PROSITE" id="PS50042"/>
    </source>
</evidence>
<comment type="caution">
    <text evidence="4">The sequence shown here is derived from an EMBL/GenBank/DDBJ whole genome shotgun (WGS) entry which is preliminary data.</text>
</comment>
<dbReference type="InterPro" id="IPR023753">
    <property type="entry name" value="FAD/NAD-binding_dom"/>
</dbReference>
<dbReference type="SUPFAM" id="SSF51206">
    <property type="entry name" value="cAMP-binding domain-like"/>
    <property type="match status" value="1"/>
</dbReference>
<name>A0ABM8WUQ4_9BURK</name>
<dbReference type="InterPro" id="IPR014710">
    <property type="entry name" value="RmlC-like_jellyroll"/>
</dbReference>
<dbReference type="PANTHER" id="PTHR48105">
    <property type="entry name" value="THIOREDOXIN REDUCTASE 1-RELATED-RELATED"/>
    <property type="match status" value="1"/>
</dbReference>
<evidence type="ECO:0000313" key="5">
    <source>
        <dbReference type="Proteomes" id="UP000706525"/>
    </source>
</evidence>
<dbReference type="PRINTS" id="PR00469">
    <property type="entry name" value="PNDRDTASEII"/>
</dbReference>